<dbReference type="RefSeq" id="WP_145209148.1">
    <property type="nucleotide sequence ID" value="NZ_CP036269.1"/>
</dbReference>
<feature type="domain" description="Sialidase" evidence="1">
    <location>
        <begin position="103"/>
        <end position="363"/>
    </location>
</feature>
<dbReference type="PANTHER" id="PTHR43752:SF2">
    <property type="entry name" value="BNR_ASP-BOX REPEAT FAMILY PROTEIN"/>
    <property type="match status" value="1"/>
</dbReference>
<dbReference type="PANTHER" id="PTHR43752">
    <property type="entry name" value="BNR/ASP-BOX REPEAT FAMILY PROTEIN"/>
    <property type="match status" value="1"/>
</dbReference>
<evidence type="ECO:0000259" key="1">
    <source>
        <dbReference type="Pfam" id="PF13088"/>
    </source>
</evidence>
<gene>
    <name evidence="2" type="primary">nedA_1</name>
    <name evidence="2" type="ORF">Pan241w_00270</name>
</gene>
<dbReference type="Proteomes" id="UP000317171">
    <property type="component" value="Chromosome"/>
</dbReference>
<evidence type="ECO:0000313" key="3">
    <source>
        <dbReference type="Proteomes" id="UP000317171"/>
    </source>
</evidence>
<dbReference type="GO" id="GO:0004308">
    <property type="term" value="F:exo-alpha-sialidase activity"/>
    <property type="evidence" value="ECO:0007669"/>
    <property type="project" value="UniProtKB-EC"/>
</dbReference>
<evidence type="ECO:0000313" key="2">
    <source>
        <dbReference type="EMBL" id="QDT39974.1"/>
    </source>
</evidence>
<dbReference type="EC" id="3.2.1.18" evidence="2"/>
<keyword evidence="2" id="KW-0378">Hydrolase</keyword>
<keyword evidence="2" id="KW-0326">Glycosidase</keyword>
<reference evidence="2 3" key="1">
    <citation type="submission" date="2019-02" db="EMBL/GenBank/DDBJ databases">
        <title>Deep-cultivation of Planctomycetes and their phenomic and genomic characterization uncovers novel biology.</title>
        <authorList>
            <person name="Wiegand S."/>
            <person name="Jogler M."/>
            <person name="Boedeker C."/>
            <person name="Pinto D."/>
            <person name="Vollmers J."/>
            <person name="Rivas-Marin E."/>
            <person name="Kohn T."/>
            <person name="Peeters S.H."/>
            <person name="Heuer A."/>
            <person name="Rast P."/>
            <person name="Oberbeckmann S."/>
            <person name="Bunk B."/>
            <person name="Jeske O."/>
            <person name="Meyerdierks A."/>
            <person name="Storesund J.E."/>
            <person name="Kallscheuer N."/>
            <person name="Luecker S."/>
            <person name="Lage O.M."/>
            <person name="Pohl T."/>
            <person name="Merkel B.J."/>
            <person name="Hornburger P."/>
            <person name="Mueller R.-W."/>
            <person name="Bruemmer F."/>
            <person name="Labrenz M."/>
            <person name="Spormann A.M."/>
            <person name="Op den Camp H."/>
            <person name="Overmann J."/>
            <person name="Amann R."/>
            <person name="Jetten M.S.M."/>
            <person name="Mascher T."/>
            <person name="Medema M.H."/>
            <person name="Devos D.P."/>
            <person name="Kaster A.-K."/>
            <person name="Ovreas L."/>
            <person name="Rohde M."/>
            <person name="Galperin M.Y."/>
            <person name="Jogler C."/>
        </authorList>
    </citation>
    <scope>NUCLEOTIDE SEQUENCE [LARGE SCALE GENOMIC DNA]</scope>
    <source>
        <strain evidence="2 3">Pan241w</strain>
    </source>
</reference>
<dbReference type="EMBL" id="CP036269">
    <property type="protein sequence ID" value="QDT39974.1"/>
    <property type="molecule type" value="Genomic_DNA"/>
</dbReference>
<protein>
    <submittedName>
        <fullName evidence="2">Sialidase</fullName>
        <ecNumber evidence="2">3.2.1.18</ecNumber>
    </submittedName>
</protein>
<dbReference type="Gene3D" id="2.120.10.10">
    <property type="match status" value="1"/>
</dbReference>
<dbReference type="SUPFAM" id="SSF50939">
    <property type="entry name" value="Sialidases"/>
    <property type="match status" value="1"/>
</dbReference>
<dbReference type="OrthoDB" id="235891at2"/>
<proteinExistence type="predicted"/>
<dbReference type="Pfam" id="PF13088">
    <property type="entry name" value="BNR_2"/>
    <property type="match status" value="1"/>
</dbReference>
<dbReference type="InterPro" id="IPR011040">
    <property type="entry name" value="Sialidase"/>
</dbReference>
<name>A0A517R7W0_9PLAN</name>
<dbReference type="AlphaFoldDB" id="A0A517R7W0"/>
<sequence length="394" mass="44702">MQLPRRSFLKSSLALSLSGMSPASLLLAKGESIGGKRPLLKPVHDQIVCPWSPQHPRHDHQLILPLDENRLMLVWSEYYSQSKQPAQKKGHSGIGDHVACQITSMISSDRGRTWGNRRVLQPNEWKQNVKHPNLVRLSDKEILFFYVGWDDQRQRNVYLRRSTDNGLTWGEQRQVSEPGWYCCNADRALRLSTGRIILPAHGPYAKQYIGGTAYKGGALHSFVFYSDDGFRTWKRSANSMTAKGRGCHEPTIVELKDGRLLCLLRNTNERIYQSISQDGGAHWSTPEPTKLPAPESPAIVKRIPQTGDLLLLWNNVASPTNWPRTPLTAAISKDEGATWTHFKDIENRTTVDAAYPSLTFVGDEALIAYYSRSTKWKRDSEVTLRIYQVDQFYA</sequence>
<dbReference type="CDD" id="cd15482">
    <property type="entry name" value="Sialidase_non-viral"/>
    <property type="match status" value="1"/>
</dbReference>
<keyword evidence="3" id="KW-1185">Reference proteome</keyword>
<organism evidence="2 3">
    <name type="scientific">Gimesia alba</name>
    <dbReference type="NCBI Taxonomy" id="2527973"/>
    <lineage>
        <taxon>Bacteria</taxon>
        <taxon>Pseudomonadati</taxon>
        <taxon>Planctomycetota</taxon>
        <taxon>Planctomycetia</taxon>
        <taxon>Planctomycetales</taxon>
        <taxon>Planctomycetaceae</taxon>
        <taxon>Gimesia</taxon>
    </lineage>
</organism>
<accession>A0A517R7W0</accession>
<dbReference type="InterPro" id="IPR036278">
    <property type="entry name" value="Sialidase_sf"/>
</dbReference>
<dbReference type="KEGG" id="gaz:Pan241w_00270"/>